<name>A0ABN2E234_9ACTN</name>
<dbReference type="EMBL" id="BAAAND010000007">
    <property type="protein sequence ID" value="GAA1592523.1"/>
    <property type="molecule type" value="Genomic_DNA"/>
</dbReference>
<organism evidence="1 2">
    <name type="scientific">Kribbella karoonensis</name>
    <dbReference type="NCBI Taxonomy" id="324851"/>
    <lineage>
        <taxon>Bacteria</taxon>
        <taxon>Bacillati</taxon>
        <taxon>Actinomycetota</taxon>
        <taxon>Actinomycetes</taxon>
        <taxon>Propionibacteriales</taxon>
        <taxon>Kribbellaceae</taxon>
        <taxon>Kribbella</taxon>
    </lineage>
</organism>
<keyword evidence="1" id="KW-0378">Hydrolase</keyword>
<comment type="caution">
    <text evidence="1">The sequence shown here is derived from an EMBL/GenBank/DDBJ whole genome shotgun (WGS) entry which is preliminary data.</text>
</comment>
<proteinExistence type="predicted"/>
<dbReference type="SUPFAM" id="SSF53474">
    <property type="entry name" value="alpha/beta-Hydrolases"/>
    <property type="match status" value="1"/>
</dbReference>
<dbReference type="Proteomes" id="UP001500190">
    <property type="component" value="Unassembled WGS sequence"/>
</dbReference>
<keyword evidence="2" id="KW-1185">Reference proteome</keyword>
<dbReference type="RefSeq" id="WP_344194237.1">
    <property type="nucleotide sequence ID" value="NZ_BAAAND010000007.1"/>
</dbReference>
<reference evidence="1 2" key="1">
    <citation type="journal article" date="2019" name="Int. J. Syst. Evol. Microbiol.">
        <title>The Global Catalogue of Microorganisms (GCM) 10K type strain sequencing project: providing services to taxonomists for standard genome sequencing and annotation.</title>
        <authorList>
            <consortium name="The Broad Institute Genomics Platform"/>
            <consortium name="The Broad Institute Genome Sequencing Center for Infectious Disease"/>
            <person name="Wu L."/>
            <person name="Ma J."/>
        </authorList>
    </citation>
    <scope>NUCLEOTIDE SEQUENCE [LARGE SCALE GENOMIC DNA]</scope>
    <source>
        <strain evidence="1 2">JCM 14304</strain>
    </source>
</reference>
<dbReference type="InterPro" id="IPR029058">
    <property type="entry name" value="AB_hydrolase_fold"/>
</dbReference>
<dbReference type="GO" id="GO:0016787">
    <property type="term" value="F:hydrolase activity"/>
    <property type="evidence" value="ECO:0007669"/>
    <property type="project" value="UniProtKB-KW"/>
</dbReference>
<evidence type="ECO:0000313" key="1">
    <source>
        <dbReference type="EMBL" id="GAA1592523.1"/>
    </source>
</evidence>
<dbReference type="Gene3D" id="3.40.50.1820">
    <property type="entry name" value="alpha/beta hydrolase"/>
    <property type="match status" value="1"/>
</dbReference>
<evidence type="ECO:0000313" key="2">
    <source>
        <dbReference type="Proteomes" id="UP001500190"/>
    </source>
</evidence>
<gene>
    <name evidence="1" type="ORF">GCM10009742_44100</name>
</gene>
<accession>A0ABN2E234</accession>
<protein>
    <submittedName>
        <fullName evidence="1">Alpha/beta hydrolase</fullName>
    </submittedName>
</protein>
<sequence length="264" mass="29511">MGTVWVTADEWFAGGRRIGYDPEHARTDDAGVLKVFERATPTADADAVWLTMLPGFPDGSYGWAQVDHLLPDSLRPRLYVEPIGQGDSDKPRRYPHSTAGRADLVEALWRHHGVRRTVVVTFDYSSLALLELLRRDLEPTIEAVFIMNGGLFADAHTHPWRGTPILRSPLGALGARGIQRSVVPFVKGWQQARMYSRDYHPGEAELGELWSALTRRDGARFLHDGAGFVQEHRRNADRWDFAAIARSLNGSIPLYVGMLTEEAA</sequence>